<protein>
    <submittedName>
        <fullName evidence="1">Uncharacterized protein</fullName>
    </submittedName>
</protein>
<name>A0A975BBX2_9BACT</name>
<gene>
    <name evidence="1" type="ORF">dnl_48630</name>
</gene>
<evidence type="ECO:0000313" key="1">
    <source>
        <dbReference type="EMBL" id="QTA82488.1"/>
    </source>
</evidence>
<reference evidence="1" key="1">
    <citation type="journal article" date="2021" name="Microb. Physiol.">
        <title>Proteogenomic Insights into the Physiology of Marine, Sulfate-Reducing, Filamentous Desulfonema limicola and Desulfonema magnum.</title>
        <authorList>
            <person name="Schnaars V."/>
            <person name="Wohlbrand L."/>
            <person name="Scheve S."/>
            <person name="Hinrichs C."/>
            <person name="Reinhardt R."/>
            <person name="Rabus R."/>
        </authorList>
    </citation>
    <scope>NUCLEOTIDE SEQUENCE</scope>
    <source>
        <strain evidence="1">5ac10</strain>
    </source>
</reference>
<dbReference type="AlphaFoldDB" id="A0A975BBX2"/>
<accession>A0A975BBX2</accession>
<keyword evidence="2" id="KW-1185">Reference proteome</keyword>
<dbReference type="Proteomes" id="UP000663720">
    <property type="component" value="Chromosome"/>
</dbReference>
<dbReference type="RefSeq" id="WP_207688410.1">
    <property type="nucleotide sequence ID" value="NZ_CP061799.1"/>
</dbReference>
<dbReference type="EMBL" id="CP061799">
    <property type="protein sequence ID" value="QTA82488.1"/>
    <property type="molecule type" value="Genomic_DNA"/>
</dbReference>
<sequence length="75" mass="8673">MPAAINVTLSELQNIINYIKLPSETRLTLTFEEENSEIEILRQKKAFDAMRKLKNSGNGNLVNVLLKEREEDRLK</sequence>
<proteinExistence type="predicted"/>
<evidence type="ECO:0000313" key="2">
    <source>
        <dbReference type="Proteomes" id="UP000663720"/>
    </source>
</evidence>
<dbReference type="KEGG" id="dli:dnl_48630"/>
<organism evidence="1 2">
    <name type="scientific">Desulfonema limicola</name>
    <dbReference type="NCBI Taxonomy" id="45656"/>
    <lineage>
        <taxon>Bacteria</taxon>
        <taxon>Pseudomonadati</taxon>
        <taxon>Thermodesulfobacteriota</taxon>
        <taxon>Desulfobacteria</taxon>
        <taxon>Desulfobacterales</taxon>
        <taxon>Desulfococcaceae</taxon>
        <taxon>Desulfonema</taxon>
    </lineage>
</organism>